<feature type="signal peptide" evidence="2">
    <location>
        <begin position="1"/>
        <end position="20"/>
    </location>
</feature>
<dbReference type="RefSeq" id="WP_012136917.1">
    <property type="nucleotide sequence ID" value="NZ_KE007306.1"/>
</dbReference>
<evidence type="ECO:0008006" key="5">
    <source>
        <dbReference type="Google" id="ProtNLM"/>
    </source>
</evidence>
<comment type="caution">
    <text evidence="3">The sequence shown here is derived from an EMBL/GenBank/DDBJ whole genome shotgun (WGS) entry which is preliminary data.</text>
</comment>
<dbReference type="OrthoDB" id="5566846at2"/>
<dbReference type="Proteomes" id="UP000016540">
    <property type="component" value="Unassembled WGS sequence"/>
</dbReference>
<dbReference type="Gene3D" id="1.20.5.1230">
    <property type="entry name" value="Apolipoprotein A-I"/>
    <property type="match status" value="1"/>
</dbReference>
<dbReference type="SUPFAM" id="SSF58113">
    <property type="entry name" value="Apolipoprotein A-I"/>
    <property type="match status" value="1"/>
</dbReference>
<evidence type="ECO:0000313" key="3">
    <source>
        <dbReference type="EMBL" id="EON93282.1"/>
    </source>
</evidence>
<accession>R8B3W4</accession>
<evidence type="ECO:0000313" key="4">
    <source>
        <dbReference type="Proteomes" id="UP000016540"/>
    </source>
</evidence>
<evidence type="ECO:0000256" key="2">
    <source>
        <dbReference type="SAM" id="SignalP"/>
    </source>
</evidence>
<feature type="chain" id="PRO_5004462491" description="Lipoprotein" evidence="2">
    <location>
        <begin position="21"/>
        <end position="296"/>
    </location>
</feature>
<sequence>MVRSVLRMFVWVSLVILVSACTKPNTPQEVAAAFWQAMAENDASDVVELSTLDNDSAFDSYERDWADVVPSYGRVVIDGTEASIVTRLPAESAGGNERREVMTYLVEQQGQWLVDYERTGEAIMNPSPFSGLMGQLSEISDRIAANFSSSSSDMEQRLNDMARELEAYSNDVARRADEAIKEYGQVLQDYMEELEESVNRALEENQQAPEGDRKNLEQAAKDLESGSEQLAEPSLEALASATRTLTETGQRLAEVGSDSFERNRDEWAATLQEIRERSEEFFQDLRDSMRAENESE</sequence>
<name>R8B3W4_9GAMM</name>
<protein>
    <recommendedName>
        <fullName evidence="5">Lipoprotein</fullName>
    </recommendedName>
</protein>
<keyword evidence="2" id="KW-0732">Signal</keyword>
<dbReference type="eggNOG" id="ENOG50335E4">
    <property type="taxonomic scope" value="Bacteria"/>
</dbReference>
<gene>
    <name evidence="3" type="ORF">MARLIPOL_04590</name>
</gene>
<dbReference type="AlphaFoldDB" id="R8B3W4"/>
<dbReference type="PROSITE" id="PS51257">
    <property type="entry name" value="PROKAR_LIPOPROTEIN"/>
    <property type="match status" value="1"/>
</dbReference>
<dbReference type="EMBL" id="ASAD01000007">
    <property type="protein sequence ID" value="EON93282.1"/>
    <property type="molecule type" value="Genomic_DNA"/>
</dbReference>
<dbReference type="HOGENOM" id="CLU_962438_0_0_6"/>
<evidence type="ECO:0000256" key="1">
    <source>
        <dbReference type="SAM" id="Coils"/>
    </source>
</evidence>
<proteinExistence type="predicted"/>
<feature type="coiled-coil region" evidence="1">
    <location>
        <begin position="151"/>
        <end position="207"/>
    </location>
</feature>
<keyword evidence="1" id="KW-0175">Coiled coil</keyword>
<keyword evidence="4" id="KW-1185">Reference proteome</keyword>
<reference evidence="3 4" key="1">
    <citation type="journal article" date="2013" name="Genome Announc.">
        <title>Draft Genome Sequence of the Moderately Halophilic Bacterium Marinobacter lipolyticus Strain SM19.</title>
        <authorList>
            <person name="Papke R.T."/>
            <person name="de la Haba R.R."/>
            <person name="Infante-Dominguez C."/>
            <person name="Perez D."/>
            <person name="Sanchez-Porro C."/>
            <person name="Lapierre P."/>
            <person name="Ventosa A."/>
        </authorList>
    </citation>
    <scope>NUCLEOTIDE SEQUENCE [LARGE SCALE GENOMIC DNA]</scope>
    <source>
        <strain evidence="3 4">SM19</strain>
    </source>
</reference>
<organism evidence="3 4">
    <name type="scientific">Marinobacter lipolyticus SM19</name>
    <dbReference type="NCBI Taxonomy" id="1318628"/>
    <lineage>
        <taxon>Bacteria</taxon>
        <taxon>Pseudomonadati</taxon>
        <taxon>Pseudomonadota</taxon>
        <taxon>Gammaproteobacteria</taxon>
        <taxon>Pseudomonadales</taxon>
        <taxon>Marinobacteraceae</taxon>
        <taxon>Marinobacter</taxon>
    </lineage>
</organism>
<dbReference type="STRING" id="1318628.MARLIPOL_04590"/>
<dbReference type="PATRIC" id="fig|1318628.3.peg.911"/>